<reference evidence="11" key="1">
    <citation type="journal article" date="2021" name="PeerJ">
        <title>Extensive microbial diversity within the chicken gut microbiome revealed by metagenomics and culture.</title>
        <authorList>
            <person name="Gilroy R."/>
            <person name="Ravi A."/>
            <person name="Getino M."/>
            <person name="Pursley I."/>
            <person name="Horton D.L."/>
            <person name="Alikhan N.F."/>
            <person name="Baker D."/>
            <person name="Gharbi K."/>
            <person name="Hall N."/>
            <person name="Watson M."/>
            <person name="Adriaenssens E.M."/>
            <person name="Foster-Nyarko E."/>
            <person name="Jarju S."/>
            <person name="Secka A."/>
            <person name="Antonio M."/>
            <person name="Oren A."/>
            <person name="Chaudhuri R.R."/>
            <person name="La Ragione R."/>
            <person name="Hildebrand F."/>
            <person name="Pallen M.J."/>
        </authorList>
    </citation>
    <scope>NUCLEOTIDE SEQUENCE</scope>
    <source>
        <strain evidence="11">ChiGjej4B4-12881</strain>
    </source>
</reference>
<keyword evidence="6 11" id="KW-0418">Kinase</keyword>
<dbReference type="FunFam" id="3.30.565.10:FF:000006">
    <property type="entry name" value="Sensor histidine kinase WalK"/>
    <property type="match status" value="1"/>
</dbReference>
<keyword evidence="9" id="KW-1133">Transmembrane helix</keyword>
<dbReference type="InterPro" id="IPR003661">
    <property type="entry name" value="HisK_dim/P_dom"/>
</dbReference>
<dbReference type="GO" id="GO:0005886">
    <property type="term" value="C:plasma membrane"/>
    <property type="evidence" value="ECO:0007669"/>
    <property type="project" value="TreeGrafter"/>
</dbReference>
<dbReference type="Gene3D" id="1.10.287.130">
    <property type="match status" value="1"/>
</dbReference>
<dbReference type="GO" id="GO:0000155">
    <property type="term" value="F:phosphorelay sensor kinase activity"/>
    <property type="evidence" value="ECO:0007669"/>
    <property type="project" value="InterPro"/>
</dbReference>
<evidence type="ECO:0000256" key="7">
    <source>
        <dbReference type="ARBA" id="ARBA00023012"/>
    </source>
</evidence>
<dbReference type="AlphaFoldDB" id="A0A9D1W3N5"/>
<feature type="transmembrane region" description="Helical" evidence="9">
    <location>
        <begin position="149"/>
        <end position="169"/>
    </location>
</feature>
<evidence type="ECO:0000256" key="3">
    <source>
        <dbReference type="ARBA" id="ARBA00012438"/>
    </source>
</evidence>
<dbReference type="InterPro" id="IPR005467">
    <property type="entry name" value="His_kinase_dom"/>
</dbReference>
<dbReference type="PRINTS" id="PR00344">
    <property type="entry name" value="BCTRLSENSOR"/>
</dbReference>
<dbReference type="InterPro" id="IPR004358">
    <property type="entry name" value="Sig_transdc_His_kin-like_C"/>
</dbReference>
<dbReference type="CDD" id="cd00075">
    <property type="entry name" value="HATPase"/>
    <property type="match status" value="1"/>
</dbReference>
<dbReference type="InterPro" id="IPR050351">
    <property type="entry name" value="BphY/WalK/GraS-like"/>
</dbReference>
<keyword evidence="7" id="KW-0902">Two-component regulatory system</keyword>
<evidence type="ECO:0000256" key="9">
    <source>
        <dbReference type="SAM" id="Phobius"/>
    </source>
</evidence>
<keyword evidence="4" id="KW-0597">Phosphoprotein</keyword>
<comment type="caution">
    <text evidence="11">The sequence shown here is derived from an EMBL/GenBank/DDBJ whole genome shotgun (WGS) entry which is preliminary data.</text>
</comment>
<feature type="transmembrane region" description="Helical" evidence="9">
    <location>
        <begin position="9"/>
        <end position="32"/>
    </location>
</feature>
<dbReference type="InterPro" id="IPR036890">
    <property type="entry name" value="HATPase_C_sf"/>
</dbReference>
<dbReference type="InterPro" id="IPR036097">
    <property type="entry name" value="HisK_dim/P_sf"/>
</dbReference>
<dbReference type="PANTHER" id="PTHR45453">
    <property type="entry name" value="PHOSPHATE REGULON SENSOR PROTEIN PHOR"/>
    <property type="match status" value="1"/>
</dbReference>
<dbReference type="Gene3D" id="3.30.565.10">
    <property type="entry name" value="Histidine kinase-like ATPase, C-terminal domain"/>
    <property type="match status" value="1"/>
</dbReference>
<accession>A0A9D1W3N5</accession>
<evidence type="ECO:0000256" key="6">
    <source>
        <dbReference type="ARBA" id="ARBA00022777"/>
    </source>
</evidence>
<protein>
    <recommendedName>
        <fullName evidence="3">histidine kinase</fullName>
        <ecNumber evidence="3">2.7.13.3</ecNumber>
    </recommendedName>
</protein>
<feature type="domain" description="Histidine kinase" evidence="10">
    <location>
        <begin position="238"/>
        <end position="452"/>
    </location>
</feature>
<dbReference type="Proteomes" id="UP000886780">
    <property type="component" value="Unassembled WGS sequence"/>
</dbReference>
<proteinExistence type="predicted"/>
<dbReference type="EC" id="2.7.13.3" evidence="3"/>
<dbReference type="GO" id="GO:0004721">
    <property type="term" value="F:phosphoprotein phosphatase activity"/>
    <property type="evidence" value="ECO:0007669"/>
    <property type="project" value="TreeGrafter"/>
</dbReference>
<dbReference type="SUPFAM" id="SSF55874">
    <property type="entry name" value="ATPase domain of HSP90 chaperone/DNA topoisomerase II/histidine kinase"/>
    <property type="match status" value="1"/>
</dbReference>
<sequence length="452" mass="51037">MTRRIFRSILCVSAAVLLASLVITLGVLYGYINVQQKNELRDETMYLAPGVVERGAEYLLQLEDTGKRITLIDRDGTVLYDNEADSQEMENHLQREEVQEALASGEGMASRHSDSLSEPTMYYARLLDNGQILRLSGSEYRMMTVFANLLYPMCAVSLLMILLAAFFAMRASEKIVEPINRLDVEDVKEGDVYEEIAPLVQKIGHQKETITNQVLEAQRQQREFEDMKEQMRREFTANVSHELKTPLTSISGFAEIIKNGFVKPEDIPGFAGKIFEESQRLIVLVNDIIKISQLDEGGIPYDKEEIDIYEMAEEVLDRLEEPAKKRNINLQLLGEHVKIRGVRLILDEVIYNLCDNAVKYNRDNGSVIVRVRRDRRGIQLVVADTGIGISKEHQERVFERFYRVDKSHSKAIGGTGLGLSIVKHGAAFLGAAVNLDSRPDEGTVITLTWKAA</sequence>
<dbReference type="PANTHER" id="PTHR45453:SF1">
    <property type="entry name" value="PHOSPHATE REGULON SENSOR PROTEIN PHOR"/>
    <property type="match status" value="1"/>
</dbReference>
<gene>
    <name evidence="11" type="ORF">IAA28_02110</name>
</gene>
<comment type="catalytic activity">
    <reaction evidence="1">
        <text>ATP + protein L-histidine = ADP + protein N-phospho-L-histidine.</text>
        <dbReference type="EC" id="2.7.13.3"/>
    </reaction>
</comment>
<evidence type="ECO:0000256" key="5">
    <source>
        <dbReference type="ARBA" id="ARBA00022679"/>
    </source>
</evidence>
<organism evidence="11 12">
    <name type="scientific">Candidatus Lachnoclostridium stercoripullorum</name>
    <dbReference type="NCBI Taxonomy" id="2838635"/>
    <lineage>
        <taxon>Bacteria</taxon>
        <taxon>Bacillati</taxon>
        <taxon>Bacillota</taxon>
        <taxon>Clostridia</taxon>
        <taxon>Lachnospirales</taxon>
        <taxon>Lachnospiraceae</taxon>
    </lineage>
</organism>
<comment type="subcellular location">
    <subcellularLocation>
        <location evidence="2">Membrane</location>
    </subcellularLocation>
</comment>
<evidence type="ECO:0000256" key="1">
    <source>
        <dbReference type="ARBA" id="ARBA00000085"/>
    </source>
</evidence>
<dbReference type="GO" id="GO:0016036">
    <property type="term" value="P:cellular response to phosphate starvation"/>
    <property type="evidence" value="ECO:0007669"/>
    <property type="project" value="TreeGrafter"/>
</dbReference>
<dbReference type="CDD" id="cd00082">
    <property type="entry name" value="HisKA"/>
    <property type="match status" value="1"/>
</dbReference>
<dbReference type="InterPro" id="IPR003594">
    <property type="entry name" value="HATPase_dom"/>
</dbReference>
<keyword evidence="8 9" id="KW-0472">Membrane</keyword>
<evidence type="ECO:0000256" key="2">
    <source>
        <dbReference type="ARBA" id="ARBA00004370"/>
    </source>
</evidence>
<dbReference type="EMBL" id="DXEU01000037">
    <property type="protein sequence ID" value="HIX51583.1"/>
    <property type="molecule type" value="Genomic_DNA"/>
</dbReference>
<evidence type="ECO:0000259" key="10">
    <source>
        <dbReference type="PROSITE" id="PS50109"/>
    </source>
</evidence>
<evidence type="ECO:0000313" key="11">
    <source>
        <dbReference type="EMBL" id="HIX51583.1"/>
    </source>
</evidence>
<keyword evidence="9" id="KW-0812">Transmembrane</keyword>
<dbReference type="PROSITE" id="PS50109">
    <property type="entry name" value="HIS_KIN"/>
    <property type="match status" value="1"/>
</dbReference>
<dbReference type="FunFam" id="1.10.287.130:FF:000001">
    <property type="entry name" value="Two-component sensor histidine kinase"/>
    <property type="match status" value="1"/>
</dbReference>
<evidence type="ECO:0000256" key="8">
    <source>
        <dbReference type="ARBA" id="ARBA00023136"/>
    </source>
</evidence>
<name>A0A9D1W3N5_9FIRM</name>
<dbReference type="Pfam" id="PF02518">
    <property type="entry name" value="HATPase_c"/>
    <property type="match status" value="1"/>
</dbReference>
<reference evidence="11" key="2">
    <citation type="submission" date="2021-04" db="EMBL/GenBank/DDBJ databases">
        <authorList>
            <person name="Gilroy R."/>
        </authorList>
    </citation>
    <scope>NUCLEOTIDE SEQUENCE</scope>
    <source>
        <strain evidence="11">ChiGjej4B4-12881</strain>
    </source>
</reference>
<dbReference type="Pfam" id="PF00512">
    <property type="entry name" value="HisKA"/>
    <property type="match status" value="1"/>
</dbReference>
<evidence type="ECO:0000256" key="4">
    <source>
        <dbReference type="ARBA" id="ARBA00022553"/>
    </source>
</evidence>
<keyword evidence="5" id="KW-0808">Transferase</keyword>
<dbReference type="SMART" id="SM00387">
    <property type="entry name" value="HATPase_c"/>
    <property type="match status" value="1"/>
</dbReference>
<evidence type="ECO:0000313" key="12">
    <source>
        <dbReference type="Proteomes" id="UP000886780"/>
    </source>
</evidence>
<dbReference type="SMART" id="SM00388">
    <property type="entry name" value="HisKA"/>
    <property type="match status" value="1"/>
</dbReference>
<dbReference type="SUPFAM" id="SSF47384">
    <property type="entry name" value="Homodimeric domain of signal transducing histidine kinase"/>
    <property type="match status" value="1"/>
</dbReference>